<keyword evidence="1" id="KW-0597">Phosphoprotein</keyword>
<organism evidence="5 6">
    <name type="scientific">Lates japonicus</name>
    <name type="common">Japanese lates</name>
    <dbReference type="NCBI Taxonomy" id="270547"/>
    <lineage>
        <taxon>Eukaryota</taxon>
        <taxon>Metazoa</taxon>
        <taxon>Chordata</taxon>
        <taxon>Craniata</taxon>
        <taxon>Vertebrata</taxon>
        <taxon>Euteleostomi</taxon>
        <taxon>Actinopterygii</taxon>
        <taxon>Neopterygii</taxon>
        <taxon>Teleostei</taxon>
        <taxon>Neoteleostei</taxon>
        <taxon>Acanthomorphata</taxon>
        <taxon>Carangaria</taxon>
        <taxon>Carangaria incertae sedis</taxon>
        <taxon>Centropomidae</taxon>
        <taxon>Lates</taxon>
    </lineage>
</organism>
<gene>
    <name evidence="5" type="ORF">AKAME5_002880300</name>
</gene>
<sequence>MRREKVKASGRKNMDKSRGEEVKEEKRERGEGAAPEEDSGRPDNWWEVDGVSLVGVSSCYLATVLKNTSGLVNFQSKLRAEPPQLHHARGWLKALKEQQACWESQRAELEQRAEDGEEKADKLEKYWQEAQTLCRVVSQRLADAQSQSESLEIKYSKAKRLVREYQN</sequence>
<feature type="compositionally biased region" description="Basic and acidic residues" evidence="4">
    <location>
        <begin position="1"/>
        <end position="31"/>
    </location>
</feature>
<dbReference type="EMBL" id="BRZM01004571">
    <property type="protein sequence ID" value="GLD58117.1"/>
    <property type="molecule type" value="Genomic_DNA"/>
</dbReference>
<feature type="region of interest" description="Disordered" evidence="4">
    <location>
        <begin position="1"/>
        <end position="45"/>
    </location>
</feature>
<evidence type="ECO:0000256" key="3">
    <source>
        <dbReference type="SAM" id="Coils"/>
    </source>
</evidence>
<dbReference type="PANTHER" id="PTHR16154:SF26">
    <property type="entry name" value="PROTEIN PHOSPHATASE 1 REGULATORY SUBUNIT 9 LIKE"/>
    <property type="match status" value="1"/>
</dbReference>
<proteinExistence type="predicted"/>
<dbReference type="GO" id="GO:0015629">
    <property type="term" value="C:actin cytoskeleton"/>
    <property type="evidence" value="ECO:0007669"/>
    <property type="project" value="TreeGrafter"/>
</dbReference>
<feature type="coiled-coil region" evidence="3">
    <location>
        <begin position="92"/>
        <end position="161"/>
    </location>
</feature>
<protein>
    <submittedName>
        <fullName evidence="5">Neurabin-2-like protein</fullName>
    </submittedName>
</protein>
<dbReference type="GO" id="GO:0019722">
    <property type="term" value="P:calcium-mediated signaling"/>
    <property type="evidence" value="ECO:0007669"/>
    <property type="project" value="TreeGrafter"/>
</dbReference>
<evidence type="ECO:0000256" key="1">
    <source>
        <dbReference type="ARBA" id="ARBA00022553"/>
    </source>
</evidence>
<evidence type="ECO:0000256" key="4">
    <source>
        <dbReference type="SAM" id="MobiDB-lite"/>
    </source>
</evidence>
<evidence type="ECO:0000313" key="5">
    <source>
        <dbReference type="EMBL" id="GLD58117.1"/>
    </source>
</evidence>
<reference evidence="5" key="1">
    <citation type="submission" date="2022-08" db="EMBL/GenBank/DDBJ databases">
        <title>Genome sequencing of akame (Lates japonicus).</title>
        <authorList>
            <person name="Hashiguchi Y."/>
            <person name="Takahashi H."/>
        </authorList>
    </citation>
    <scope>NUCLEOTIDE SEQUENCE</scope>
    <source>
        <strain evidence="5">Kochi</strain>
    </source>
</reference>
<evidence type="ECO:0000256" key="2">
    <source>
        <dbReference type="ARBA" id="ARBA00023054"/>
    </source>
</evidence>
<feature type="non-terminal residue" evidence="5">
    <location>
        <position position="1"/>
    </location>
</feature>
<dbReference type="GO" id="GO:0014069">
    <property type="term" value="C:postsynaptic density"/>
    <property type="evidence" value="ECO:0007669"/>
    <property type="project" value="TreeGrafter"/>
</dbReference>
<dbReference type="AlphaFoldDB" id="A0AAD3MQM6"/>
<dbReference type="GO" id="GO:0007015">
    <property type="term" value="P:actin filament organization"/>
    <property type="evidence" value="ECO:0007669"/>
    <property type="project" value="TreeGrafter"/>
</dbReference>
<dbReference type="GO" id="GO:0005737">
    <property type="term" value="C:cytoplasm"/>
    <property type="evidence" value="ECO:0007669"/>
    <property type="project" value="TreeGrafter"/>
</dbReference>
<accession>A0AAD3MQM6</accession>
<name>A0AAD3MQM6_LATJO</name>
<dbReference type="InterPro" id="IPR043446">
    <property type="entry name" value="Neurabin-like"/>
</dbReference>
<keyword evidence="2 3" id="KW-0175">Coiled coil</keyword>
<dbReference type="GO" id="GO:0030425">
    <property type="term" value="C:dendrite"/>
    <property type="evidence" value="ECO:0007669"/>
    <property type="project" value="TreeGrafter"/>
</dbReference>
<dbReference type="Proteomes" id="UP001279410">
    <property type="component" value="Unassembled WGS sequence"/>
</dbReference>
<dbReference type="PANTHER" id="PTHR16154">
    <property type="entry name" value="NEURABIN"/>
    <property type="match status" value="1"/>
</dbReference>
<keyword evidence="6" id="KW-1185">Reference proteome</keyword>
<dbReference type="GO" id="GO:0031175">
    <property type="term" value="P:neuron projection development"/>
    <property type="evidence" value="ECO:0007669"/>
    <property type="project" value="TreeGrafter"/>
</dbReference>
<evidence type="ECO:0000313" key="6">
    <source>
        <dbReference type="Proteomes" id="UP001279410"/>
    </source>
</evidence>
<comment type="caution">
    <text evidence="5">The sequence shown here is derived from an EMBL/GenBank/DDBJ whole genome shotgun (WGS) entry which is preliminary data.</text>
</comment>
<dbReference type="GO" id="GO:0051015">
    <property type="term" value="F:actin filament binding"/>
    <property type="evidence" value="ECO:0007669"/>
    <property type="project" value="TreeGrafter"/>
</dbReference>